<evidence type="ECO:0000313" key="3">
    <source>
        <dbReference type="Proteomes" id="UP000887561"/>
    </source>
</evidence>
<evidence type="ECO:0000313" key="4">
    <source>
        <dbReference type="WBParaSite" id="scaffold4587_cov187.g8382"/>
    </source>
</evidence>
<name>A0A915MS21_MELJA</name>
<keyword evidence="3" id="KW-1185">Reference proteome</keyword>
<dbReference type="WBParaSite" id="scaffold4587_cov187.g8382">
    <property type="protein sequence ID" value="scaffold4587_cov187.g8382"/>
    <property type="gene ID" value="scaffold4587_cov187.g8382"/>
</dbReference>
<accession>A0A915MS21</accession>
<organism evidence="3 4">
    <name type="scientific">Meloidogyne javanica</name>
    <name type="common">Root-knot nematode worm</name>
    <dbReference type="NCBI Taxonomy" id="6303"/>
    <lineage>
        <taxon>Eukaryota</taxon>
        <taxon>Metazoa</taxon>
        <taxon>Ecdysozoa</taxon>
        <taxon>Nematoda</taxon>
        <taxon>Chromadorea</taxon>
        <taxon>Rhabditida</taxon>
        <taxon>Tylenchina</taxon>
        <taxon>Tylenchomorpha</taxon>
        <taxon>Tylenchoidea</taxon>
        <taxon>Meloidogynidae</taxon>
        <taxon>Meloidogyninae</taxon>
        <taxon>Meloidogyne</taxon>
        <taxon>Meloidogyne incognita group</taxon>
    </lineage>
</organism>
<feature type="region of interest" description="Disordered" evidence="2">
    <location>
        <begin position="278"/>
        <end position="323"/>
    </location>
</feature>
<feature type="compositionally biased region" description="Low complexity" evidence="2">
    <location>
        <begin position="338"/>
        <end position="347"/>
    </location>
</feature>
<feature type="compositionally biased region" description="Polar residues" evidence="2">
    <location>
        <begin position="108"/>
        <end position="120"/>
    </location>
</feature>
<evidence type="ECO:0000256" key="2">
    <source>
        <dbReference type="SAM" id="MobiDB-lite"/>
    </source>
</evidence>
<feature type="region of interest" description="Disordered" evidence="2">
    <location>
        <begin position="335"/>
        <end position="357"/>
    </location>
</feature>
<reference evidence="4" key="1">
    <citation type="submission" date="2022-11" db="UniProtKB">
        <authorList>
            <consortium name="WormBaseParasite"/>
        </authorList>
    </citation>
    <scope>IDENTIFICATION</scope>
</reference>
<dbReference type="Proteomes" id="UP000887561">
    <property type="component" value="Unplaced"/>
</dbReference>
<feature type="coiled-coil region" evidence="1">
    <location>
        <begin position="36"/>
        <end position="66"/>
    </location>
</feature>
<evidence type="ECO:0000256" key="1">
    <source>
        <dbReference type="SAM" id="Coils"/>
    </source>
</evidence>
<dbReference type="AlphaFoldDB" id="A0A915MS21"/>
<proteinExistence type="predicted"/>
<sequence length="357" mass="41034">MFQENKETQQLLQKQYINNLNGLYAIQGQLGQVKDQEILENQKEEYNKNVEELKDSYRNIAELEKQQKLNEKMAESKDKQKVDIMSQMYQLWLKEVEDNKKRKMSEAGPSNTNANHSNQLHSEEPSLDELFQFHHDLQTYQNLANEVHDLRNCLQTIQQNREILQQILAASNQTNQNLRHLFQNTRQINDPQQNEENMNIANALFIQSCSSFVTIQDLTNSTNIGHIQIQYEMLLSQKHKGLRDLLDNLNQQIQTISQTNPSMAQQLREQLEVIQKQTQNIHHHEAGPSHQVQAGAGPSHQVHAEAGPSHHQGEAGPSHQFQDPETHRNLMYHLFGTSSSSNHNGGSEATPNDSDEN</sequence>
<keyword evidence="1" id="KW-0175">Coiled coil</keyword>
<feature type="region of interest" description="Disordered" evidence="2">
    <location>
        <begin position="100"/>
        <end position="121"/>
    </location>
</feature>
<protein>
    <submittedName>
        <fullName evidence="4">Uncharacterized protein</fullName>
    </submittedName>
</protein>